<sequence length="206" mass="22791">MKNKRPQAPSVDASATTTSTDADVALGSAIRSARIERRLSLSSVAANTGISVGLLSQIERGISSPSVRVLRGICKELDVPLDYLIEASDRRQDETGRIIRKSDRRVVNFGSKKMLKEFLTTSETCELQLMEIWLEPGGGSGEQPYTHEGEECGVVLEGRMELYVDGERYLLGEGDSFQFDSTLPHKFQNLAETPTRILWVTTPAVW</sequence>
<dbReference type="PANTHER" id="PTHR46797">
    <property type="entry name" value="HTH-TYPE TRANSCRIPTIONAL REGULATOR"/>
    <property type="match status" value="1"/>
</dbReference>
<evidence type="ECO:0000256" key="1">
    <source>
        <dbReference type="ARBA" id="ARBA00023125"/>
    </source>
</evidence>
<proteinExistence type="predicted"/>
<organism evidence="3 4">
    <name type="scientific">Marinobacterium mangrovicola</name>
    <dbReference type="NCBI Taxonomy" id="1476959"/>
    <lineage>
        <taxon>Bacteria</taxon>
        <taxon>Pseudomonadati</taxon>
        <taxon>Pseudomonadota</taxon>
        <taxon>Gammaproteobacteria</taxon>
        <taxon>Oceanospirillales</taxon>
        <taxon>Oceanospirillaceae</taxon>
        <taxon>Marinobacterium</taxon>
    </lineage>
</organism>
<evidence type="ECO:0000313" key="4">
    <source>
        <dbReference type="Proteomes" id="UP000294546"/>
    </source>
</evidence>
<dbReference type="GO" id="GO:0003677">
    <property type="term" value="F:DNA binding"/>
    <property type="evidence" value="ECO:0007669"/>
    <property type="project" value="UniProtKB-KW"/>
</dbReference>
<dbReference type="Gene3D" id="2.60.120.10">
    <property type="entry name" value="Jelly Rolls"/>
    <property type="match status" value="1"/>
</dbReference>
<evidence type="ECO:0000313" key="3">
    <source>
        <dbReference type="EMBL" id="TCK02280.1"/>
    </source>
</evidence>
<dbReference type="InterPro" id="IPR050807">
    <property type="entry name" value="TransReg_Diox_bact_type"/>
</dbReference>
<dbReference type="GO" id="GO:0005829">
    <property type="term" value="C:cytosol"/>
    <property type="evidence" value="ECO:0007669"/>
    <property type="project" value="TreeGrafter"/>
</dbReference>
<dbReference type="InterPro" id="IPR014710">
    <property type="entry name" value="RmlC-like_jellyroll"/>
</dbReference>
<accession>A0A4R1G6Z7</accession>
<dbReference type="EMBL" id="SMFU01000015">
    <property type="protein sequence ID" value="TCK02280.1"/>
    <property type="molecule type" value="Genomic_DNA"/>
</dbReference>
<dbReference type="CDD" id="cd02209">
    <property type="entry name" value="cupin_XRE_C"/>
    <property type="match status" value="1"/>
</dbReference>
<dbReference type="InterPro" id="IPR001387">
    <property type="entry name" value="Cro/C1-type_HTH"/>
</dbReference>
<dbReference type="PANTHER" id="PTHR46797:SF2">
    <property type="entry name" value="TRANSCRIPTIONAL REGULATOR"/>
    <property type="match status" value="1"/>
</dbReference>
<dbReference type="AlphaFoldDB" id="A0A4R1G6Z7"/>
<dbReference type="SMART" id="SM00530">
    <property type="entry name" value="HTH_XRE"/>
    <property type="match status" value="1"/>
</dbReference>
<dbReference type="Gene3D" id="1.10.260.40">
    <property type="entry name" value="lambda repressor-like DNA-binding domains"/>
    <property type="match status" value="1"/>
</dbReference>
<reference evidence="3 4" key="1">
    <citation type="submission" date="2019-03" db="EMBL/GenBank/DDBJ databases">
        <title>Genomic Encyclopedia of Archaeal and Bacterial Type Strains, Phase II (KMG-II): from individual species to whole genera.</title>
        <authorList>
            <person name="Goeker M."/>
        </authorList>
    </citation>
    <scope>NUCLEOTIDE SEQUENCE [LARGE SCALE GENOMIC DNA]</scope>
    <source>
        <strain evidence="3 4">DSM 27697</strain>
    </source>
</reference>
<evidence type="ECO:0000259" key="2">
    <source>
        <dbReference type="PROSITE" id="PS50943"/>
    </source>
</evidence>
<dbReference type="Proteomes" id="UP000294546">
    <property type="component" value="Unassembled WGS sequence"/>
</dbReference>
<dbReference type="Pfam" id="PF07883">
    <property type="entry name" value="Cupin_2"/>
    <property type="match status" value="1"/>
</dbReference>
<gene>
    <name evidence="3" type="ORF">CLV83_4462</name>
</gene>
<dbReference type="SUPFAM" id="SSF47413">
    <property type="entry name" value="lambda repressor-like DNA-binding domains"/>
    <property type="match status" value="1"/>
</dbReference>
<protein>
    <submittedName>
        <fullName evidence="3">XRE family transcriptional regulator</fullName>
    </submittedName>
</protein>
<dbReference type="RefSeq" id="WP_132298031.1">
    <property type="nucleotide sequence ID" value="NZ_SMFU01000015.1"/>
</dbReference>
<dbReference type="GO" id="GO:0003700">
    <property type="term" value="F:DNA-binding transcription factor activity"/>
    <property type="evidence" value="ECO:0007669"/>
    <property type="project" value="TreeGrafter"/>
</dbReference>
<comment type="caution">
    <text evidence="3">The sequence shown here is derived from an EMBL/GenBank/DDBJ whole genome shotgun (WGS) entry which is preliminary data.</text>
</comment>
<name>A0A4R1G6Z7_9GAMM</name>
<feature type="domain" description="HTH cro/C1-type" evidence="2">
    <location>
        <begin position="30"/>
        <end position="84"/>
    </location>
</feature>
<dbReference type="InterPro" id="IPR011051">
    <property type="entry name" value="RmlC_Cupin_sf"/>
</dbReference>
<dbReference type="Pfam" id="PF01381">
    <property type="entry name" value="HTH_3"/>
    <property type="match status" value="1"/>
</dbReference>
<dbReference type="InterPro" id="IPR010982">
    <property type="entry name" value="Lambda_DNA-bd_dom_sf"/>
</dbReference>
<dbReference type="OrthoDB" id="9814751at2"/>
<keyword evidence="4" id="KW-1185">Reference proteome</keyword>
<keyword evidence="1" id="KW-0238">DNA-binding</keyword>
<dbReference type="InterPro" id="IPR013096">
    <property type="entry name" value="Cupin_2"/>
</dbReference>
<dbReference type="CDD" id="cd00093">
    <property type="entry name" value="HTH_XRE"/>
    <property type="match status" value="1"/>
</dbReference>
<dbReference type="PROSITE" id="PS50943">
    <property type="entry name" value="HTH_CROC1"/>
    <property type="match status" value="1"/>
</dbReference>
<dbReference type="SUPFAM" id="SSF51182">
    <property type="entry name" value="RmlC-like cupins"/>
    <property type="match status" value="1"/>
</dbReference>